<evidence type="ECO:0000313" key="1">
    <source>
        <dbReference type="EMBL" id="CRZ03816.1"/>
    </source>
</evidence>
<organism evidence="1">
    <name type="scientific">Spongospora subterranea</name>
    <dbReference type="NCBI Taxonomy" id="70186"/>
    <lineage>
        <taxon>Eukaryota</taxon>
        <taxon>Sar</taxon>
        <taxon>Rhizaria</taxon>
        <taxon>Endomyxa</taxon>
        <taxon>Phytomyxea</taxon>
        <taxon>Plasmodiophorida</taxon>
        <taxon>Plasmodiophoridae</taxon>
        <taxon>Spongospora</taxon>
    </lineage>
</organism>
<feature type="non-terminal residue" evidence="1">
    <location>
        <position position="1"/>
    </location>
</feature>
<dbReference type="EMBL" id="HACM01003374">
    <property type="protein sequence ID" value="CRZ03816.1"/>
    <property type="molecule type" value="Transcribed_RNA"/>
</dbReference>
<protein>
    <submittedName>
        <fullName evidence="1">Uncharacterized protein</fullName>
    </submittedName>
</protein>
<accession>A0A0H5QQT2</accession>
<name>A0A0H5QQT2_9EUKA</name>
<sequence length="111" mass="12819">TKKRSISKRLKIRNTELYENLKQFVPVFYIVLSGDIQEKADWIFEKGDGIVETVRCRCFDCDQSSGNGDEFRHGRRRRSRPSHDVYVDDGLARAPAGGEEVSGRYCPLHER</sequence>
<dbReference type="AlphaFoldDB" id="A0A0H5QQT2"/>
<reference evidence="1" key="1">
    <citation type="submission" date="2015-04" db="EMBL/GenBank/DDBJ databases">
        <title>The genome sequence of the plant pathogenic Rhizarian Plasmodiophora brassicae reveals insights in its biotrophic life cycle and the origin of chitin synthesis.</title>
        <authorList>
            <person name="Schwelm A."/>
            <person name="Fogelqvist J."/>
            <person name="Knaust A."/>
            <person name="Julke S."/>
            <person name="Lilja T."/>
            <person name="Dhandapani V."/>
            <person name="Bonilla-Rosso G."/>
            <person name="Karlsson M."/>
            <person name="Shevchenko A."/>
            <person name="Choi S.R."/>
            <person name="Kim H.G."/>
            <person name="Park J.Y."/>
            <person name="Lim Y.P."/>
            <person name="Ludwig-Muller J."/>
            <person name="Dixelius C."/>
        </authorList>
    </citation>
    <scope>NUCLEOTIDE SEQUENCE</scope>
    <source>
        <tissue evidence="1">Potato root galls</tissue>
    </source>
</reference>
<proteinExistence type="predicted"/>